<keyword evidence="12" id="KW-0251">Elongation factor</keyword>
<dbReference type="InterPro" id="IPR005225">
    <property type="entry name" value="Small_GTP-bd"/>
</dbReference>
<accession>A0A4Q9M2S8</accession>
<name>A0A4Q9M2S8_9MICR</name>
<evidence type="ECO:0000313" key="12">
    <source>
        <dbReference type="EMBL" id="TBU21015.1"/>
    </source>
</evidence>
<dbReference type="InterPro" id="IPR027417">
    <property type="entry name" value="P-loop_NTPase"/>
</dbReference>
<dbReference type="GO" id="GO:0005737">
    <property type="term" value="C:cytoplasm"/>
    <property type="evidence" value="ECO:0007669"/>
    <property type="project" value="UniProtKB-SubCell"/>
</dbReference>
<keyword evidence="5" id="KW-0378">Hydrolase</keyword>
<comment type="caution">
    <text evidence="12">The sequence shown here is derived from an EMBL/GenBank/DDBJ whole genome shotgun (WGS) entry which is preliminary data.</text>
</comment>
<dbReference type="GO" id="GO:0005525">
    <property type="term" value="F:GTP binding"/>
    <property type="evidence" value="ECO:0007669"/>
    <property type="project" value="UniProtKB-KW"/>
</dbReference>
<evidence type="ECO:0000256" key="1">
    <source>
        <dbReference type="ARBA" id="ARBA00004496"/>
    </source>
</evidence>
<dbReference type="PROSITE" id="PS51722">
    <property type="entry name" value="G_TR_2"/>
    <property type="match status" value="1"/>
</dbReference>
<evidence type="ECO:0000256" key="2">
    <source>
        <dbReference type="ARBA" id="ARBA00007249"/>
    </source>
</evidence>
<dbReference type="Pfam" id="PF22594">
    <property type="entry name" value="GTP-eEF1A_C"/>
    <property type="match status" value="1"/>
</dbReference>
<dbReference type="Gene3D" id="3.40.50.300">
    <property type="entry name" value="P-loop containing nucleotide triphosphate hydrolases"/>
    <property type="match status" value="1"/>
</dbReference>
<dbReference type="InterPro" id="IPR054696">
    <property type="entry name" value="GTP-eEF1A_C"/>
</dbReference>
<evidence type="ECO:0000313" key="13">
    <source>
        <dbReference type="Proteomes" id="UP000292282"/>
    </source>
</evidence>
<dbReference type="Gene3D" id="2.40.30.10">
    <property type="entry name" value="Translation factors"/>
    <property type="match status" value="2"/>
</dbReference>
<evidence type="ECO:0000256" key="6">
    <source>
        <dbReference type="ARBA" id="ARBA00022917"/>
    </source>
</evidence>
<dbReference type="SUPFAM" id="SSF50465">
    <property type="entry name" value="EF-Tu/eEF-1alpha/eIF2-gamma C-terminal domain"/>
    <property type="match status" value="1"/>
</dbReference>
<dbReference type="AlphaFoldDB" id="A0A4Q9M2S8"/>
<keyword evidence="6" id="KW-0648">Protein biosynthesis</keyword>
<dbReference type="FunFam" id="3.40.50.300:FF:000204">
    <property type="entry name" value="Translation elongation factor Tu"/>
    <property type="match status" value="1"/>
</dbReference>
<dbReference type="InterPro" id="IPR009000">
    <property type="entry name" value="Transl_B-barrel_sf"/>
</dbReference>
<dbReference type="GO" id="GO:1990533">
    <property type="term" value="C:Dom34-Hbs1 complex"/>
    <property type="evidence" value="ECO:0007669"/>
    <property type="project" value="UniProtKB-ARBA"/>
</dbReference>
<dbReference type="EMBL" id="PITK01000003">
    <property type="protein sequence ID" value="TBU21015.1"/>
    <property type="molecule type" value="Genomic_DNA"/>
</dbReference>
<keyword evidence="13" id="KW-1185">Reference proteome</keyword>
<dbReference type="PANTHER" id="PTHR23115">
    <property type="entry name" value="TRANSLATION FACTOR"/>
    <property type="match status" value="1"/>
</dbReference>
<evidence type="ECO:0000256" key="9">
    <source>
        <dbReference type="ARBA" id="ARBA00063537"/>
    </source>
</evidence>
<evidence type="ECO:0000256" key="7">
    <source>
        <dbReference type="ARBA" id="ARBA00023134"/>
    </source>
</evidence>
<dbReference type="SUPFAM" id="SSF50447">
    <property type="entry name" value="Translation proteins"/>
    <property type="match status" value="1"/>
</dbReference>
<reference evidence="12 13" key="1">
    <citation type="submission" date="2017-12" db="EMBL/GenBank/DDBJ databases">
        <authorList>
            <person name="Pombert J.-F."/>
            <person name="Haag K.L."/>
            <person name="Ebert D."/>
        </authorList>
    </citation>
    <scope>NUCLEOTIDE SEQUENCE [LARGE SCALE GENOMIC DNA]</scope>
    <source>
        <strain evidence="12">IL-G-3</strain>
    </source>
</reference>
<evidence type="ECO:0000256" key="4">
    <source>
        <dbReference type="ARBA" id="ARBA00022741"/>
    </source>
</evidence>
<dbReference type="NCBIfam" id="TIGR00231">
    <property type="entry name" value="small_GTP"/>
    <property type="match status" value="1"/>
</dbReference>
<comment type="similarity">
    <text evidence="2">Belongs to the TRAFAC class translation factor GTPase superfamily. Classic translation factor GTPase family. EF-Tu/EF-1A subfamily.</text>
</comment>
<keyword evidence="4" id="KW-0547">Nucleotide-binding</keyword>
<gene>
    <name evidence="12" type="ORF">CWI38_0003p0100</name>
</gene>
<dbReference type="GO" id="GO:0003746">
    <property type="term" value="F:translation elongation factor activity"/>
    <property type="evidence" value="ECO:0007669"/>
    <property type="project" value="UniProtKB-KW"/>
</dbReference>
<dbReference type="GO" id="GO:0003924">
    <property type="term" value="F:GTPase activity"/>
    <property type="evidence" value="ECO:0007669"/>
    <property type="project" value="InterPro"/>
</dbReference>
<organism evidence="12 13">
    <name type="scientific">Hamiltosporidium tvaerminnensis</name>
    <dbReference type="NCBI Taxonomy" id="1176355"/>
    <lineage>
        <taxon>Eukaryota</taxon>
        <taxon>Fungi</taxon>
        <taxon>Fungi incertae sedis</taxon>
        <taxon>Microsporidia</taxon>
        <taxon>Dubosqiidae</taxon>
        <taxon>Hamiltosporidium</taxon>
    </lineage>
</organism>
<dbReference type="InterPro" id="IPR050100">
    <property type="entry name" value="TRAFAC_GTPase_members"/>
</dbReference>
<keyword evidence="7" id="KW-0342">GTP-binding</keyword>
<dbReference type="VEuPathDB" id="MicrosporidiaDB:CWI38_0003p0100"/>
<dbReference type="STRING" id="1176355.A0A4Q9M2S8"/>
<dbReference type="PRINTS" id="PR00315">
    <property type="entry name" value="ELONGATNFCT"/>
</dbReference>
<feature type="domain" description="Tr-type G" evidence="11">
    <location>
        <begin position="17"/>
        <end position="244"/>
    </location>
</feature>
<dbReference type="OrthoDB" id="342024at2759"/>
<comment type="catalytic activity">
    <reaction evidence="8">
        <text>GTP + H2O = GDP + phosphate + H(+)</text>
        <dbReference type="Rhea" id="RHEA:19669"/>
        <dbReference type="ChEBI" id="CHEBI:15377"/>
        <dbReference type="ChEBI" id="CHEBI:15378"/>
        <dbReference type="ChEBI" id="CHEBI:37565"/>
        <dbReference type="ChEBI" id="CHEBI:43474"/>
        <dbReference type="ChEBI" id="CHEBI:58189"/>
    </reaction>
    <physiologicalReaction direction="left-to-right" evidence="8">
        <dbReference type="Rhea" id="RHEA:19670"/>
    </physiologicalReaction>
</comment>
<comment type="subunit">
    <text evidence="9">Component of the Dom34-Hbs1 complex, also named Pelota-HBS1L complex, composed of dom34 and hbs1.</text>
</comment>
<dbReference type="SUPFAM" id="SSF52540">
    <property type="entry name" value="P-loop containing nucleoside triphosphate hydrolases"/>
    <property type="match status" value="1"/>
</dbReference>
<dbReference type="Pfam" id="PF00009">
    <property type="entry name" value="GTP_EFTU"/>
    <property type="match status" value="1"/>
</dbReference>
<sequence>MTDLSEEIKNLSISNQKEVYSIVFIGHVDAGKSTICGQILNQLDLIDKRTLDKYIKESIEKGRESWYLSWALDTNPEEREKGKTTEVGRAFFELESKKINILDAPGHKMFVSDMIVGANQADIGILVVSARINEFEAGFEKGGQTREHIILARAGKIKKIVVLVNKMDDESVCWSENRFNEIKSKLSKFLQAIYNDSSIKYIPVSGYKGINIKNRIDKSICNWYNEESFLEYLNKIDFNRERNVFVMSVAEKIKIMGNTMYSGKIESGILNKNQKILILPKNSICTVLSIFDEEDMEIDQALLGDTIKIKFKENIEDVDTGDVFCDPSNHDFKIVNEFTCGLTILESKNIFCVGYKPILHVRMVSKECKILEIRTIINKKVVKKPFAKKGEKILAKIRVETPIALLNCKDEDRTDKFALRDEGMTVAIGVVRNLIG</sequence>
<evidence type="ECO:0000256" key="10">
    <source>
        <dbReference type="ARBA" id="ARBA00074866"/>
    </source>
</evidence>
<dbReference type="CDD" id="cd01883">
    <property type="entry name" value="EF1_alpha"/>
    <property type="match status" value="1"/>
</dbReference>
<evidence type="ECO:0000256" key="8">
    <source>
        <dbReference type="ARBA" id="ARBA00049117"/>
    </source>
</evidence>
<evidence type="ECO:0000256" key="3">
    <source>
        <dbReference type="ARBA" id="ARBA00022490"/>
    </source>
</evidence>
<evidence type="ECO:0000259" key="11">
    <source>
        <dbReference type="PROSITE" id="PS51722"/>
    </source>
</evidence>
<dbReference type="Proteomes" id="UP000292282">
    <property type="component" value="Unassembled WGS sequence"/>
</dbReference>
<dbReference type="InterPro" id="IPR000795">
    <property type="entry name" value="T_Tr_GTP-bd_dom"/>
</dbReference>
<keyword evidence="3" id="KW-0963">Cytoplasm</keyword>
<comment type="subcellular location">
    <subcellularLocation>
        <location evidence="1">Cytoplasm</location>
    </subcellularLocation>
</comment>
<protein>
    <recommendedName>
        <fullName evidence="10">Elongation factor 1 alpha-like protein</fullName>
    </recommendedName>
</protein>
<proteinExistence type="inferred from homology"/>
<evidence type="ECO:0000256" key="5">
    <source>
        <dbReference type="ARBA" id="ARBA00022801"/>
    </source>
</evidence>
<dbReference type="InterPro" id="IPR009001">
    <property type="entry name" value="Transl_elong_EF1A/Init_IF2_C"/>
</dbReference>